<dbReference type="EC" id="3.5.1.28" evidence="2"/>
<comment type="caution">
    <text evidence="5">The sequence shown here is derived from an EMBL/GenBank/DDBJ whole genome shotgun (WGS) entry which is preliminary data.</text>
</comment>
<reference evidence="5 6" key="1">
    <citation type="submission" date="2018-08" db="EMBL/GenBank/DDBJ databases">
        <title>Genomic Encyclopedia of Type Strains, Phase IV (KMG-IV): sequencing the most valuable type-strain genomes for metagenomic binning, comparative biology and taxonomic classification.</title>
        <authorList>
            <person name="Goeker M."/>
        </authorList>
    </citation>
    <scope>NUCLEOTIDE SEQUENCE [LARGE SCALE GENOMIC DNA]</scope>
    <source>
        <strain evidence="5 6">DSM 25527</strain>
    </source>
</reference>
<comment type="catalytic activity">
    <reaction evidence="1">
        <text>Hydrolyzes the link between N-acetylmuramoyl residues and L-amino acid residues in certain cell-wall glycopeptides.</text>
        <dbReference type="EC" id="3.5.1.28"/>
    </reaction>
</comment>
<evidence type="ECO:0000256" key="3">
    <source>
        <dbReference type="ARBA" id="ARBA00022801"/>
    </source>
</evidence>
<dbReference type="GO" id="GO:0030288">
    <property type="term" value="C:outer membrane-bounded periplasmic space"/>
    <property type="evidence" value="ECO:0007669"/>
    <property type="project" value="TreeGrafter"/>
</dbReference>
<accession>A0A397NV20</accession>
<dbReference type="SMART" id="SM00646">
    <property type="entry name" value="Ami_3"/>
    <property type="match status" value="1"/>
</dbReference>
<dbReference type="InterPro" id="IPR002508">
    <property type="entry name" value="MurNAc-LAA_cat"/>
</dbReference>
<dbReference type="PANTHER" id="PTHR30404">
    <property type="entry name" value="N-ACETYLMURAMOYL-L-ALANINE AMIDASE"/>
    <property type="match status" value="1"/>
</dbReference>
<feature type="domain" description="MurNAc-LAA" evidence="4">
    <location>
        <begin position="237"/>
        <end position="391"/>
    </location>
</feature>
<name>A0A397NV20_9SPHN</name>
<keyword evidence="6" id="KW-1185">Reference proteome</keyword>
<protein>
    <recommendedName>
        <fullName evidence="2">N-acetylmuramoyl-L-alanine amidase</fullName>
        <ecNumber evidence="2">3.5.1.28</ecNumber>
    </recommendedName>
</protein>
<dbReference type="Gene3D" id="2.60.40.3500">
    <property type="match status" value="1"/>
</dbReference>
<dbReference type="InterPro" id="IPR050695">
    <property type="entry name" value="N-acetylmuramoyl_amidase_3"/>
</dbReference>
<dbReference type="OrthoDB" id="9806267at2"/>
<gene>
    <name evidence="5" type="ORF">DFR49_3440</name>
</gene>
<sequence length="401" mass="42875">MYFRWTGAYRARQYRFVSFVLALLACWIAGAPGFAATVDRIDVGRDRILIHFDGGVSLASSFVLDGPRRIAVDIDGATPGGAVATAGAVGRVRQGVRDGTGARIVFDLVRPAIVTGGTLGDGGRTLTLAIASVDSDDFARAATKSPKRYSVSMPVPAAAGRLDLPRVRGDESRPLVVIDAGHGGHDPGAISPDTGLQEKDVTLKIAKAIRDELVKSGRVRVALTRSDDRYLVLRERFQIARRLKADLFISVHCDSADNPDATGATVYTLSEVASDKEAARLAARENRADILGGVNLAATSSDISSILIDLSQRDAMNSSADFARLLGREAQPLVPLKPSFHRMASLMVLKAPDMPSVLFETGYISNTADAAFLNSTNGRHRIAEAMSRAINIYFAKQLAAR</sequence>
<evidence type="ECO:0000313" key="6">
    <source>
        <dbReference type="Proteomes" id="UP000266568"/>
    </source>
</evidence>
<dbReference type="EMBL" id="QXDC01000004">
    <property type="protein sequence ID" value="RIA37554.1"/>
    <property type="molecule type" value="Genomic_DNA"/>
</dbReference>
<dbReference type="Gene3D" id="3.40.630.40">
    <property type="entry name" value="Zn-dependent exopeptidases"/>
    <property type="match status" value="1"/>
</dbReference>
<dbReference type="CDD" id="cd02696">
    <property type="entry name" value="MurNAc-LAA"/>
    <property type="match status" value="1"/>
</dbReference>
<dbReference type="GO" id="GO:0008745">
    <property type="term" value="F:N-acetylmuramoyl-L-alanine amidase activity"/>
    <property type="evidence" value="ECO:0007669"/>
    <property type="project" value="UniProtKB-EC"/>
</dbReference>
<proteinExistence type="predicted"/>
<dbReference type="PANTHER" id="PTHR30404:SF0">
    <property type="entry name" value="N-ACETYLMURAMOYL-L-ALANINE AMIDASE AMIC"/>
    <property type="match status" value="1"/>
</dbReference>
<dbReference type="PROSITE" id="PS51257">
    <property type="entry name" value="PROKAR_LIPOPROTEIN"/>
    <property type="match status" value="1"/>
</dbReference>
<dbReference type="GO" id="GO:0009253">
    <property type="term" value="P:peptidoglycan catabolic process"/>
    <property type="evidence" value="ECO:0007669"/>
    <property type="project" value="InterPro"/>
</dbReference>
<evidence type="ECO:0000256" key="2">
    <source>
        <dbReference type="ARBA" id="ARBA00011901"/>
    </source>
</evidence>
<dbReference type="Proteomes" id="UP000266568">
    <property type="component" value="Unassembled WGS sequence"/>
</dbReference>
<dbReference type="AlphaFoldDB" id="A0A397NV20"/>
<evidence type="ECO:0000256" key="1">
    <source>
        <dbReference type="ARBA" id="ARBA00001561"/>
    </source>
</evidence>
<dbReference type="SUPFAM" id="SSF53187">
    <property type="entry name" value="Zn-dependent exopeptidases"/>
    <property type="match status" value="1"/>
</dbReference>
<dbReference type="Pfam" id="PF01520">
    <property type="entry name" value="Amidase_3"/>
    <property type="match status" value="1"/>
</dbReference>
<evidence type="ECO:0000313" key="5">
    <source>
        <dbReference type="EMBL" id="RIA37554.1"/>
    </source>
</evidence>
<keyword evidence="3" id="KW-0378">Hydrolase</keyword>
<organism evidence="5 6">
    <name type="scientific">Hephaestia caeni</name>
    <dbReference type="NCBI Taxonomy" id="645617"/>
    <lineage>
        <taxon>Bacteria</taxon>
        <taxon>Pseudomonadati</taxon>
        <taxon>Pseudomonadota</taxon>
        <taxon>Alphaproteobacteria</taxon>
        <taxon>Sphingomonadales</taxon>
        <taxon>Sphingomonadaceae</taxon>
        <taxon>Hephaestia</taxon>
    </lineage>
</organism>
<evidence type="ECO:0000259" key="4">
    <source>
        <dbReference type="SMART" id="SM00646"/>
    </source>
</evidence>
<dbReference type="RefSeq" id="WP_119036848.1">
    <property type="nucleotide sequence ID" value="NZ_QXDC01000004.1"/>
</dbReference>